<comment type="caution">
    <text evidence="2">The sequence shown here is derived from an EMBL/GenBank/DDBJ whole genome shotgun (WGS) entry which is preliminary data.</text>
</comment>
<keyword evidence="1" id="KW-0732">Signal</keyword>
<dbReference type="EMBL" id="BAABRO010000007">
    <property type="protein sequence ID" value="GAA5507970.1"/>
    <property type="molecule type" value="Genomic_DNA"/>
</dbReference>
<feature type="chain" id="PRO_5047518823" description="Outer membrane efflux protein" evidence="1">
    <location>
        <begin position="26"/>
        <end position="508"/>
    </location>
</feature>
<dbReference type="RefSeq" id="WP_345684806.1">
    <property type="nucleotide sequence ID" value="NZ_BAABRO010000007.1"/>
</dbReference>
<reference evidence="2 3" key="1">
    <citation type="submission" date="2024-02" db="EMBL/GenBank/DDBJ databases">
        <title>Rhodopirellula caenicola NBRC 110016.</title>
        <authorList>
            <person name="Ichikawa N."/>
            <person name="Katano-Makiyama Y."/>
            <person name="Hidaka K."/>
        </authorList>
    </citation>
    <scope>NUCLEOTIDE SEQUENCE [LARGE SCALE GENOMIC DNA]</scope>
    <source>
        <strain evidence="2 3">NBRC 110016</strain>
    </source>
</reference>
<evidence type="ECO:0008006" key="4">
    <source>
        <dbReference type="Google" id="ProtNLM"/>
    </source>
</evidence>
<name>A0ABP9VTN1_9BACT</name>
<accession>A0ABP9VTN1</accession>
<proteinExistence type="predicted"/>
<feature type="signal peptide" evidence="1">
    <location>
        <begin position="1"/>
        <end position="25"/>
    </location>
</feature>
<evidence type="ECO:0000313" key="3">
    <source>
        <dbReference type="Proteomes" id="UP001416858"/>
    </source>
</evidence>
<evidence type="ECO:0000313" key="2">
    <source>
        <dbReference type="EMBL" id="GAA5507970.1"/>
    </source>
</evidence>
<sequence>MNARTLTLFAWIGCMSSVTALSAVAQVQPLDYKTPAASASTAPTAPNAAKIAPKILKIHPAAEPVPALKIRFWPDRFEMVAGNTFVPFQRATIMSLEKNRSAGAEDPFFKNYDQWMEGSLDELPKQEVAKYLDSQQNVLSELHRAMRMRDSHYELGIDDLRGLETIQLLLPEFEHMRQLARLLVLETRLALAEGRTEDAIRSIRVGFRMGEATGNASDLLISRLVGVAISGIMLNQVEELMQLQDSPNVYWALATLPDSIAEMDEALKFEVSIASRVFPGLSHLPADDVEPAVWRSRLTQAVKDMQSLGGSEFGNGDVSARLIAGALMIALTEPSRAELIASGMGKEDVQAMSPSEAVVRATAQQITRIQDDFAKWMFLPEPIRMTYIDRSEASLESNTRAGSATINLAAMATGMLMPAIKAANQAGLRTRQMIARLATIEAIRNYAATHGEFPKSLEELTHLPAWPDSLTQQAFGYERETATRAKLISEPAYSSDPNATIVLELLRS</sequence>
<dbReference type="Proteomes" id="UP001416858">
    <property type="component" value="Unassembled WGS sequence"/>
</dbReference>
<gene>
    <name evidence="2" type="ORF">Rcae01_03428</name>
</gene>
<protein>
    <recommendedName>
        <fullName evidence="4">Outer membrane efflux protein</fullName>
    </recommendedName>
</protein>
<keyword evidence="3" id="KW-1185">Reference proteome</keyword>
<organism evidence="2 3">
    <name type="scientific">Novipirellula caenicola</name>
    <dbReference type="NCBI Taxonomy" id="1536901"/>
    <lineage>
        <taxon>Bacteria</taxon>
        <taxon>Pseudomonadati</taxon>
        <taxon>Planctomycetota</taxon>
        <taxon>Planctomycetia</taxon>
        <taxon>Pirellulales</taxon>
        <taxon>Pirellulaceae</taxon>
        <taxon>Novipirellula</taxon>
    </lineage>
</organism>
<evidence type="ECO:0000256" key="1">
    <source>
        <dbReference type="SAM" id="SignalP"/>
    </source>
</evidence>